<protein>
    <submittedName>
        <fullName evidence="4">Glycosyltransferase family 2 protein</fullName>
    </submittedName>
</protein>
<dbReference type="Proteomes" id="UP000310095">
    <property type="component" value="Unassembled WGS sequence"/>
</dbReference>
<evidence type="ECO:0000259" key="3">
    <source>
        <dbReference type="Pfam" id="PF00535"/>
    </source>
</evidence>
<dbReference type="PANTHER" id="PTHR22916">
    <property type="entry name" value="GLYCOSYLTRANSFERASE"/>
    <property type="match status" value="1"/>
</dbReference>
<keyword evidence="1" id="KW-0997">Cell inner membrane</keyword>
<keyword evidence="5" id="KW-1185">Reference proteome</keyword>
<dbReference type="PANTHER" id="PTHR22916:SF3">
    <property type="entry name" value="UDP-GLCNAC:BETAGAL BETA-1,3-N-ACETYLGLUCOSAMINYLTRANSFERASE-LIKE PROTEIN 1"/>
    <property type="match status" value="1"/>
</dbReference>
<evidence type="ECO:0000313" key="4">
    <source>
        <dbReference type="EMBL" id="TMM62899.1"/>
    </source>
</evidence>
<name>A0ABY2VEZ1_9PSED</name>
<sequence length="318" mass="36400">MSAPINSALSISIPTYNRADFLDYSLKTHVPLFEAYGIQVFICDNASTDNTYEVVEKWKRNYPLISYYRNETNLGPDENIERALKVPDTDYIWLMGDTYLLPKNGIPYILNLLKNEATYDIIVSNLFSKLEIPTTDYKNHNELLGDLGALMSCLSCLIYHKSLISTADFSRYRDTSFLQTGIIFEHLSRIPFNAHWAKEVSITSLNKPGLDKTSWASSKKIFDIGIEKWVNFIFSLPAKYTLEKKLEACVGFGQISQAFTIKGMMILRAQGVLDYEIYRKFKKAFQFSLGFPAIYVLLITMIPRSALKFAIATSKRFR</sequence>
<feature type="transmembrane region" description="Helical" evidence="2">
    <location>
        <begin position="289"/>
        <end position="311"/>
    </location>
</feature>
<evidence type="ECO:0000313" key="5">
    <source>
        <dbReference type="Proteomes" id="UP000310095"/>
    </source>
</evidence>
<dbReference type="RefSeq" id="WP_011063347.1">
    <property type="nucleotide sequence ID" value="NZ_CP022097.2"/>
</dbReference>
<dbReference type="Pfam" id="PF00535">
    <property type="entry name" value="Glycos_transf_2"/>
    <property type="match status" value="1"/>
</dbReference>
<dbReference type="Gene3D" id="3.90.550.10">
    <property type="entry name" value="Spore Coat Polysaccharide Biosynthesis Protein SpsA, Chain A"/>
    <property type="match status" value="1"/>
</dbReference>
<keyword evidence="2" id="KW-1133">Transmembrane helix</keyword>
<comment type="caution">
    <text evidence="4">The sequence shown here is derived from an EMBL/GenBank/DDBJ whole genome shotgun (WGS) entry which is preliminary data.</text>
</comment>
<keyword evidence="1" id="KW-1003">Cell membrane</keyword>
<keyword evidence="2" id="KW-0812">Transmembrane</keyword>
<dbReference type="EMBL" id="VAVY01000003">
    <property type="protein sequence ID" value="TMM62899.1"/>
    <property type="molecule type" value="Genomic_DNA"/>
</dbReference>
<accession>A0ABY2VEZ1</accession>
<evidence type="ECO:0000256" key="1">
    <source>
        <dbReference type="ARBA" id="ARBA00022519"/>
    </source>
</evidence>
<dbReference type="InterPro" id="IPR029044">
    <property type="entry name" value="Nucleotide-diphossugar_trans"/>
</dbReference>
<evidence type="ECO:0000256" key="2">
    <source>
        <dbReference type="SAM" id="Phobius"/>
    </source>
</evidence>
<dbReference type="InterPro" id="IPR001173">
    <property type="entry name" value="Glyco_trans_2-like"/>
</dbReference>
<proteinExistence type="predicted"/>
<organism evidence="4 5">
    <name type="scientific">Pseudomonas protegens</name>
    <dbReference type="NCBI Taxonomy" id="380021"/>
    <lineage>
        <taxon>Bacteria</taxon>
        <taxon>Pseudomonadati</taxon>
        <taxon>Pseudomonadota</taxon>
        <taxon>Gammaproteobacteria</taxon>
        <taxon>Pseudomonadales</taxon>
        <taxon>Pseudomonadaceae</taxon>
        <taxon>Pseudomonas</taxon>
    </lineage>
</organism>
<gene>
    <name evidence="4" type="ORF">FEF10_22745</name>
</gene>
<dbReference type="CDD" id="cd00761">
    <property type="entry name" value="Glyco_tranf_GTA_type"/>
    <property type="match status" value="1"/>
</dbReference>
<reference evidence="4 5" key="1">
    <citation type="submission" date="2019-05" db="EMBL/GenBank/DDBJ databases">
        <title>Identification and Biocontrol Activity Analysis of Biocontrol Strain PF-1 Based on Genome-wide Data.</title>
        <authorList>
            <person name="Qi J."/>
        </authorList>
    </citation>
    <scope>NUCLEOTIDE SEQUENCE [LARGE SCALE GENOMIC DNA]</scope>
    <source>
        <strain evidence="4 5">PF-1</strain>
    </source>
</reference>
<keyword evidence="2" id="KW-0472">Membrane</keyword>
<feature type="domain" description="Glycosyltransferase 2-like" evidence="3">
    <location>
        <begin position="10"/>
        <end position="128"/>
    </location>
</feature>
<dbReference type="SUPFAM" id="SSF53448">
    <property type="entry name" value="Nucleotide-diphospho-sugar transferases"/>
    <property type="match status" value="1"/>
</dbReference>